<name>A0ABN4NSR4_9PROT</name>
<proteinExistence type="predicted"/>
<sequence length="66" mass="7865">MHSRKWRRQGNAAERLRQRGWLSYSGATDRKGDRASARLLHRFRAEWPVPARFALFWRKVMPAGKE</sequence>
<protein>
    <recommendedName>
        <fullName evidence="3">Transposase</fullName>
    </recommendedName>
</protein>
<accession>A0ABN4NSR4</accession>
<evidence type="ECO:0008006" key="3">
    <source>
        <dbReference type="Google" id="ProtNLM"/>
    </source>
</evidence>
<evidence type="ECO:0000313" key="1">
    <source>
        <dbReference type="EMBL" id="ANA13197.1"/>
    </source>
</evidence>
<dbReference type="Proteomes" id="UP000076595">
    <property type="component" value="Chromosome"/>
</dbReference>
<dbReference type="EMBL" id="CP011120">
    <property type="protein sequence ID" value="ANA13197.1"/>
    <property type="molecule type" value="Genomic_DNA"/>
</dbReference>
<organism evidence="1 2">
    <name type="scientific">Acetobacter oryzifermentans</name>
    <dbReference type="NCBI Taxonomy" id="1633874"/>
    <lineage>
        <taxon>Bacteria</taxon>
        <taxon>Pseudomonadati</taxon>
        <taxon>Pseudomonadota</taxon>
        <taxon>Alphaproteobacteria</taxon>
        <taxon>Acetobacterales</taxon>
        <taxon>Acetobacteraceae</taxon>
        <taxon>Acetobacter</taxon>
    </lineage>
</organism>
<reference evidence="1 2" key="1">
    <citation type="submission" date="2015-03" db="EMBL/GenBank/DDBJ databases">
        <title>Genome study of Acetobacter sp. SLV-7.</title>
        <authorList>
            <person name="Cho G.Y."/>
            <person name="Jeon C.O."/>
        </authorList>
    </citation>
    <scope>NUCLEOTIDE SEQUENCE [LARGE SCALE GENOMIC DNA]</scope>
    <source>
        <strain evidence="1 2">SLV-7</strain>
    </source>
</reference>
<keyword evidence="2" id="KW-1185">Reference proteome</keyword>
<evidence type="ECO:0000313" key="2">
    <source>
        <dbReference type="Proteomes" id="UP000076595"/>
    </source>
</evidence>
<gene>
    <name evidence="1" type="ORF">WG31_03575</name>
</gene>